<dbReference type="Proteomes" id="UP001057702">
    <property type="component" value="Unassembled WGS sequence"/>
</dbReference>
<dbReference type="Pfam" id="PF12728">
    <property type="entry name" value="HTH_17"/>
    <property type="match status" value="1"/>
</dbReference>
<name>A0ABT1PTY1_9ACTN</name>
<reference evidence="2" key="1">
    <citation type="submission" date="2022-06" db="EMBL/GenBank/DDBJ databases">
        <title>Draft genome sequence of Streptomyces sp. RB6PN25 isolated from peat swamp forest in Thailand.</title>
        <authorList>
            <person name="Duangmal K."/>
            <person name="Klaysubun C."/>
        </authorList>
    </citation>
    <scope>NUCLEOTIDE SEQUENCE</scope>
    <source>
        <strain evidence="2">RB6PN25</strain>
    </source>
</reference>
<proteinExistence type="predicted"/>
<comment type="caution">
    <text evidence="2">The sequence shown here is derived from an EMBL/GenBank/DDBJ whole genome shotgun (WGS) entry which is preliminary data.</text>
</comment>
<evidence type="ECO:0000313" key="2">
    <source>
        <dbReference type="EMBL" id="MCQ4081141.1"/>
    </source>
</evidence>
<accession>A0ABT1PTY1</accession>
<dbReference type="InterPro" id="IPR010093">
    <property type="entry name" value="SinI_DNA-bd"/>
</dbReference>
<organism evidence="2 3">
    <name type="scientific">Streptomyces humicola</name>
    <dbReference type="NCBI Taxonomy" id="2953240"/>
    <lineage>
        <taxon>Bacteria</taxon>
        <taxon>Bacillati</taxon>
        <taxon>Actinomycetota</taxon>
        <taxon>Actinomycetes</taxon>
        <taxon>Kitasatosporales</taxon>
        <taxon>Streptomycetaceae</taxon>
        <taxon>Streptomyces</taxon>
    </lineage>
</organism>
<evidence type="ECO:0000313" key="3">
    <source>
        <dbReference type="Proteomes" id="UP001057702"/>
    </source>
</evidence>
<feature type="domain" description="Helix-turn-helix" evidence="1">
    <location>
        <begin position="14"/>
        <end position="62"/>
    </location>
</feature>
<keyword evidence="3" id="KW-1185">Reference proteome</keyword>
<dbReference type="RefSeq" id="WP_255920047.1">
    <property type="nucleotide sequence ID" value="NZ_JANFNG010000006.1"/>
</dbReference>
<dbReference type="NCBIfam" id="TIGR01764">
    <property type="entry name" value="excise"/>
    <property type="match status" value="1"/>
</dbReference>
<dbReference type="InterPro" id="IPR041657">
    <property type="entry name" value="HTH_17"/>
</dbReference>
<sequence length="72" mass="8171">MITTTITNSTERLVYTVAEAAHALRIGRSKLYELLASGEIESIHIGRSRKIPARALLDYVNRLREQEQEEST</sequence>
<protein>
    <submittedName>
        <fullName evidence="2">Helix-turn-helix domain-containing protein</fullName>
    </submittedName>
</protein>
<evidence type="ECO:0000259" key="1">
    <source>
        <dbReference type="Pfam" id="PF12728"/>
    </source>
</evidence>
<gene>
    <name evidence="2" type="ORF">NGB36_11135</name>
</gene>
<dbReference type="EMBL" id="JANFNG010000006">
    <property type="protein sequence ID" value="MCQ4081141.1"/>
    <property type="molecule type" value="Genomic_DNA"/>
</dbReference>